<dbReference type="Pfam" id="PF14156">
    <property type="entry name" value="AbbA_antirepres"/>
    <property type="match status" value="1"/>
</dbReference>
<dbReference type="Gene3D" id="1.10.287.3030">
    <property type="match status" value="1"/>
</dbReference>
<reference evidence="1" key="1">
    <citation type="submission" date="2020-09" db="EMBL/GenBank/DDBJ databases">
        <title>A novel bacterium of genus Bacillus, isolated from South China Sea.</title>
        <authorList>
            <person name="Huang H."/>
            <person name="Mo K."/>
            <person name="Hu Y."/>
        </authorList>
    </citation>
    <scope>NUCLEOTIDE SEQUENCE</scope>
    <source>
        <strain evidence="1">IB182487</strain>
    </source>
</reference>
<comment type="caution">
    <text evidence="1">The sequence shown here is derived from an EMBL/GenBank/DDBJ whole genome shotgun (WGS) entry which is preliminary data.</text>
</comment>
<keyword evidence="2" id="KW-1185">Reference proteome</keyword>
<gene>
    <name evidence="1" type="primary">abbA</name>
    <name evidence="1" type="ORF">IC621_13670</name>
</gene>
<protein>
    <submittedName>
        <fullName evidence="1">Antirepressor AbbA</fullName>
    </submittedName>
</protein>
<name>A0A926NIR2_9BACI</name>
<sequence length="64" mass="7636">MCITCEHLTEEEKEMLVGLLLDNQYALELLSSEINDIENGNKKVNQRQYQKLLTLYDRIRFEMN</sequence>
<dbReference type="EMBL" id="JACXAI010000017">
    <property type="protein sequence ID" value="MBD1381283.1"/>
    <property type="molecule type" value="Genomic_DNA"/>
</dbReference>
<evidence type="ECO:0000313" key="1">
    <source>
        <dbReference type="EMBL" id="MBD1381283.1"/>
    </source>
</evidence>
<organism evidence="1 2">
    <name type="scientific">Metabacillus arenae</name>
    <dbReference type="NCBI Taxonomy" id="2771434"/>
    <lineage>
        <taxon>Bacteria</taxon>
        <taxon>Bacillati</taxon>
        <taxon>Bacillota</taxon>
        <taxon>Bacilli</taxon>
        <taxon>Bacillales</taxon>
        <taxon>Bacillaceae</taxon>
        <taxon>Metabacillus</taxon>
    </lineage>
</organism>
<dbReference type="AlphaFoldDB" id="A0A926NIR2"/>
<evidence type="ECO:0000313" key="2">
    <source>
        <dbReference type="Proteomes" id="UP000626844"/>
    </source>
</evidence>
<accession>A0A926NIR2</accession>
<dbReference type="RefSeq" id="WP_191158882.1">
    <property type="nucleotide sequence ID" value="NZ_JACXAI010000017.1"/>
</dbReference>
<dbReference type="InterPro" id="IPR025446">
    <property type="entry name" value="Antirep_AbbA"/>
</dbReference>
<dbReference type="Proteomes" id="UP000626844">
    <property type="component" value="Unassembled WGS sequence"/>
</dbReference>
<proteinExistence type="predicted"/>